<name>A0A238J598_9RHOB</name>
<dbReference type="RefSeq" id="WP_245813966.1">
    <property type="nucleotide sequence ID" value="NZ_FXXQ01000018.1"/>
</dbReference>
<reference evidence="2 3" key="1">
    <citation type="submission" date="2017-05" db="EMBL/GenBank/DDBJ databases">
        <authorList>
            <person name="Song R."/>
            <person name="Chenine A.L."/>
            <person name="Ruprecht R.M."/>
        </authorList>
    </citation>
    <scope>NUCLEOTIDE SEQUENCE [LARGE SCALE GENOMIC DNA]</scope>
    <source>
        <strain evidence="2 3">CECT 8489</strain>
    </source>
</reference>
<gene>
    <name evidence="2" type="primary">nagC_3</name>
    <name evidence="2" type="ORF">BOA8489_03677</name>
</gene>
<dbReference type="Pfam" id="PF00480">
    <property type="entry name" value="ROK"/>
    <property type="match status" value="1"/>
</dbReference>
<accession>A0A238J598</accession>
<dbReference type="AlphaFoldDB" id="A0A238J598"/>
<dbReference type="InterPro" id="IPR000600">
    <property type="entry name" value="ROK"/>
</dbReference>
<sequence length="423" mass="45369">MTVVEVIETNSDRTDSLGCGPLRPPGAANFLPLRQQIFEYVRAAGLIARVAVAKDLAISPGSVTALTAELIDEGYIHESAAPRRDADSGRGRPPVALGVNPTAGYVAGIKLSDQAHAAVILDFAGNRIAEAVIPRKVFHQSFSQTVDASEEVLRVALAQTQLKLTDLNCVGLGLPGVIDNETGVVPWSPLVSERDFPMRAALRERIGRPVEIDNDANLVTLAEMWFGAARSLSDFVVVTIEHGVGMGLVLNHRLYRGAQGLGTEIGHTKVQLDGALCRCGQRGCLEAYVADYALVREASTALNWDRQRATEPHIMLESLYDHAKAGNAGAQAIFHRAGRYLALGLANVVNLFDPSLILLSGERMRYDYLYAEEVLSEMANLTLLSGHTPPKVEIHAWGDLLWAQGAAALALESATHTAISGSA</sequence>
<dbReference type="InterPro" id="IPR036390">
    <property type="entry name" value="WH_DNA-bd_sf"/>
</dbReference>
<dbReference type="InterPro" id="IPR043129">
    <property type="entry name" value="ATPase_NBD"/>
</dbReference>
<dbReference type="InterPro" id="IPR049874">
    <property type="entry name" value="ROK_cs"/>
</dbReference>
<dbReference type="EMBL" id="FXXQ01000018">
    <property type="protein sequence ID" value="SMX25533.1"/>
    <property type="molecule type" value="Genomic_DNA"/>
</dbReference>
<dbReference type="Gene3D" id="1.10.10.10">
    <property type="entry name" value="Winged helix-like DNA-binding domain superfamily/Winged helix DNA-binding domain"/>
    <property type="match status" value="1"/>
</dbReference>
<evidence type="ECO:0000313" key="2">
    <source>
        <dbReference type="EMBL" id="SMX25533.1"/>
    </source>
</evidence>
<evidence type="ECO:0000313" key="3">
    <source>
        <dbReference type="Proteomes" id="UP000201838"/>
    </source>
</evidence>
<dbReference type="PROSITE" id="PS01125">
    <property type="entry name" value="ROK"/>
    <property type="match status" value="1"/>
</dbReference>
<comment type="similarity">
    <text evidence="1">Belongs to the ROK (NagC/XylR) family.</text>
</comment>
<dbReference type="CDD" id="cd24073">
    <property type="entry name" value="ASKHA_ATPase_ROK_CYANR"/>
    <property type="match status" value="1"/>
</dbReference>
<keyword evidence="3" id="KW-1185">Reference proteome</keyword>
<dbReference type="InterPro" id="IPR036388">
    <property type="entry name" value="WH-like_DNA-bd_sf"/>
</dbReference>
<dbReference type="Gene3D" id="3.30.420.40">
    <property type="match status" value="2"/>
</dbReference>
<dbReference type="PANTHER" id="PTHR18964:SF149">
    <property type="entry name" value="BIFUNCTIONAL UDP-N-ACETYLGLUCOSAMINE 2-EPIMERASE_N-ACETYLMANNOSAMINE KINASE"/>
    <property type="match status" value="1"/>
</dbReference>
<dbReference type="SUPFAM" id="SSF53067">
    <property type="entry name" value="Actin-like ATPase domain"/>
    <property type="match status" value="1"/>
</dbReference>
<organism evidence="2 3">
    <name type="scientific">Boseongicola aestuarii</name>
    <dbReference type="NCBI Taxonomy" id="1470561"/>
    <lineage>
        <taxon>Bacteria</taxon>
        <taxon>Pseudomonadati</taxon>
        <taxon>Pseudomonadota</taxon>
        <taxon>Alphaproteobacteria</taxon>
        <taxon>Rhodobacterales</taxon>
        <taxon>Paracoccaceae</taxon>
        <taxon>Boseongicola</taxon>
    </lineage>
</organism>
<proteinExistence type="inferred from homology"/>
<dbReference type="PANTHER" id="PTHR18964">
    <property type="entry name" value="ROK (REPRESSOR, ORF, KINASE) FAMILY"/>
    <property type="match status" value="1"/>
</dbReference>
<protein>
    <submittedName>
        <fullName evidence="2">N-acetylglucosamine repressor</fullName>
    </submittedName>
</protein>
<dbReference type="Proteomes" id="UP000201838">
    <property type="component" value="Unassembled WGS sequence"/>
</dbReference>
<evidence type="ECO:0000256" key="1">
    <source>
        <dbReference type="ARBA" id="ARBA00006479"/>
    </source>
</evidence>
<dbReference type="SUPFAM" id="SSF46785">
    <property type="entry name" value="Winged helix' DNA-binding domain"/>
    <property type="match status" value="1"/>
</dbReference>